<evidence type="ECO:0000313" key="4">
    <source>
        <dbReference type="Proteomes" id="UP000231426"/>
    </source>
</evidence>
<protein>
    <submittedName>
        <fullName evidence="3">DNA mismatch repair protein MutT</fullName>
    </submittedName>
</protein>
<dbReference type="SUPFAM" id="SSF55811">
    <property type="entry name" value="Nudix"/>
    <property type="match status" value="1"/>
</dbReference>
<dbReference type="PANTHER" id="PTHR43736">
    <property type="entry name" value="ADP-RIBOSE PYROPHOSPHATASE"/>
    <property type="match status" value="1"/>
</dbReference>
<evidence type="ECO:0000256" key="1">
    <source>
        <dbReference type="ARBA" id="ARBA00022801"/>
    </source>
</evidence>
<dbReference type="PROSITE" id="PS51462">
    <property type="entry name" value="NUDIX"/>
    <property type="match status" value="1"/>
</dbReference>
<keyword evidence="1" id="KW-0378">Hydrolase</keyword>
<dbReference type="InterPro" id="IPR020476">
    <property type="entry name" value="Nudix_hydrolase"/>
</dbReference>
<organism evidence="3 4">
    <name type="scientific">Candidatus Magasanikbacteria bacterium CG10_big_fil_rev_8_21_14_0_10_36_32</name>
    <dbReference type="NCBI Taxonomy" id="1974646"/>
    <lineage>
        <taxon>Bacteria</taxon>
        <taxon>Candidatus Magasanikiibacteriota</taxon>
    </lineage>
</organism>
<evidence type="ECO:0000313" key="3">
    <source>
        <dbReference type="EMBL" id="PIT88068.1"/>
    </source>
</evidence>
<dbReference type="PRINTS" id="PR00502">
    <property type="entry name" value="NUDIXFAMILY"/>
</dbReference>
<dbReference type="InterPro" id="IPR015797">
    <property type="entry name" value="NUDIX_hydrolase-like_dom_sf"/>
</dbReference>
<sequence>MDKYQKIVTTGCLMQNNKVLIVRRSDAETFLPGYYEMPGGKCDFGENPEESLKREFKEEVGLKIEATKPYRIFSYVSDEGKRHTVEIVYLVKDGEGEIQLGKNHVEYIWITKDEINKYRISDEIKISILKGFEEFSQM</sequence>
<dbReference type="GO" id="GO:0016787">
    <property type="term" value="F:hydrolase activity"/>
    <property type="evidence" value="ECO:0007669"/>
    <property type="project" value="UniProtKB-KW"/>
</dbReference>
<dbReference type="InterPro" id="IPR000086">
    <property type="entry name" value="NUDIX_hydrolase_dom"/>
</dbReference>
<accession>A0A2M6W5J4</accession>
<gene>
    <name evidence="3" type="ORF">COU29_03580</name>
</gene>
<name>A0A2M6W5J4_9BACT</name>
<dbReference type="Pfam" id="PF00293">
    <property type="entry name" value="NUDIX"/>
    <property type="match status" value="1"/>
</dbReference>
<proteinExistence type="predicted"/>
<feature type="domain" description="Nudix hydrolase" evidence="2">
    <location>
        <begin position="4"/>
        <end position="133"/>
    </location>
</feature>
<dbReference type="EMBL" id="PFBV01000005">
    <property type="protein sequence ID" value="PIT88068.1"/>
    <property type="molecule type" value="Genomic_DNA"/>
</dbReference>
<comment type="caution">
    <text evidence="3">The sequence shown here is derived from an EMBL/GenBank/DDBJ whole genome shotgun (WGS) entry which is preliminary data.</text>
</comment>
<reference evidence="4" key="1">
    <citation type="submission" date="2017-09" db="EMBL/GenBank/DDBJ databases">
        <title>Depth-based differentiation of microbial function through sediment-hosted aquifers and enrichment of novel symbionts in the deep terrestrial subsurface.</title>
        <authorList>
            <person name="Probst A.J."/>
            <person name="Ladd B."/>
            <person name="Jarett J.K."/>
            <person name="Geller-Mcgrath D.E."/>
            <person name="Sieber C.M.K."/>
            <person name="Emerson J.B."/>
            <person name="Anantharaman K."/>
            <person name="Thomas B.C."/>
            <person name="Malmstrom R."/>
            <person name="Stieglmeier M."/>
            <person name="Klingl A."/>
            <person name="Woyke T."/>
            <person name="Ryan C.M."/>
            <person name="Banfield J.F."/>
        </authorList>
    </citation>
    <scope>NUCLEOTIDE SEQUENCE [LARGE SCALE GENOMIC DNA]</scope>
</reference>
<dbReference type="AlphaFoldDB" id="A0A2M6W5J4"/>
<evidence type="ECO:0000259" key="2">
    <source>
        <dbReference type="PROSITE" id="PS51462"/>
    </source>
</evidence>
<dbReference type="PANTHER" id="PTHR43736:SF1">
    <property type="entry name" value="DIHYDRONEOPTERIN TRIPHOSPHATE DIPHOSPHATASE"/>
    <property type="match status" value="1"/>
</dbReference>
<dbReference type="Gene3D" id="3.90.79.10">
    <property type="entry name" value="Nucleoside Triphosphate Pyrophosphohydrolase"/>
    <property type="match status" value="1"/>
</dbReference>
<dbReference type="Proteomes" id="UP000231426">
    <property type="component" value="Unassembled WGS sequence"/>
</dbReference>